<dbReference type="GO" id="GO:0033068">
    <property type="term" value="P:macrolide biosynthetic process"/>
    <property type="evidence" value="ECO:0007669"/>
    <property type="project" value="UniProtKB-ARBA"/>
</dbReference>
<proteinExistence type="predicted"/>
<dbReference type="Pfam" id="PF02801">
    <property type="entry name" value="Ketoacyl-synt_C"/>
    <property type="match status" value="1"/>
</dbReference>
<dbReference type="InterPro" id="IPR049551">
    <property type="entry name" value="PKS_DH_C"/>
</dbReference>
<feature type="compositionally biased region" description="Basic and acidic residues" evidence="9">
    <location>
        <begin position="452"/>
        <end position="478"/>
    </location>
</feature>
<comment type="pathway">
    <text evidence="1">Antibiotic biosynthesis.</text>
</comment>
<dbReference type="Gene3D" id="3.40.366.10">
    <property type="entry name" value="Malonyl-Coenzyme A Acyl Carrier Protein, domain 2"/>
    <property type="match status" value="1"/>
</dbReference>
<dbReference type="SMART" id="SM00829">
    <property type="entry name" value="PKS_ER"/>
    <property type="match status" value="1"/>
</dbReference>
<dbReference type="InterPro" id="IPR009081">
    <property type="entry name" value="PP-bd_ACP"/>
</dbReference>
<evidence type="ECO:0000313" key="13">
    <source>
        <dbReference type="EMBL" id="MPY39857.1"/>
    </source>
</evidence>
<comment type="caution">
    <text evidence="13">The sequence shown here is derived from an EMBL/GenBank/DDBJ whole genome shotgun (WGS) entry which is preliminary data.</text>
</comment>
<dbReference type="InterPro" id="IPR020841">
    <property type="entry name" value="PKS_Beta-ketoAc_synthase_dom"/>
</dbReference>
<dbReference type="SMART" id="SM00825">
    <property type="entry name" value="PKS_KS"/>
    <property type="match status" value="1"/>
</dbReference>
<dbReference type="Pfam" id="PF00109">
    <property type="entry name" value="ketoacyl-synt"/>
    <property type="match status" value="1"/>
</dbReference>
<dbReference type="GO" id="GO:0004312">
    <property type="term" value="F:fatty acid synthase activity"/>
    <property type="evidence" value="ECO:0007669"/>
    <property type="project" value="TreeGrafter"/>
</dbReference>
<dbReference type="InterPro" id="IPR016036">
    <property type="entry name" value="Malonyl_transacylase_ACP-bd"/>
</dbReference>
<dbReference type="SMART" id="SM01294">
    <property type="entry name" value="PKS_PP_betabranch"/>
    <property type="match status" value="1"/>
</dbReference>
<dbReference type="SMART" id="SM00822">
    <property type="entry name" value="PKS_KR"/>
    <property type="match status" value="1"/>
</dbReference>
<dbReference type="PROSITE" id="PS52019">
    <property type="entry name" value="PKS_MFAS_DH"/>
    <property type="match status" value="1"/>
</dbReference>
<dbReference type="GO" id="GO:0004315">
    <property type="term" value="F:3-oxoacyl-[acyl-carrier-protein] synthase activity"/>
    <property type="evidence" value="ECO:0007669"/>
    <property type="project" value="InterPro"/>
</dbReference>
<keyword evidence="4" id="KW-0808">Transferase</keyword>
<dbReference type="InterPro" id="IPR050091">
    <property type="entry name" value="PKS_NRPS_Biosynth_Enz"/>
</dbReference>
<keyword evidence="2" id="KW-0596">Phosphopantetheine</keyword>
<feature type="region of interest" description="C-terminal hotdog fold" evidence="8">
    <location>
        <begin position="1072"/>
        <end position="1210"/>
    </location>
</feature>
<dbReference type="InterPro" id="IPR013968">
    <property type="entry name" value="PKS_KR"/>
</dbReference>
<dbReference type="InterPro" id="IPR020843">
    <property type="entry name" value="ER"/>
</dbReference>
<dbReference type="RefSeq" id="WP_152781765.1">
    <property type="nucleotide sequence ID" value="NZ_BAABEQ010000039.1"/>
</dbReference>
<dbReference type="FunFam" id="3.40.47.10:FF:000019">
    <property type="entry name" value="Polyketide synthase type I"/>
    <property type="match status" value="1"/>
</dbReference>
<reference evidence="13 14" key="1">
    <citation type="submission" date="2019-07" db="EMBL/GenBank/DDBJ databases">
        <title>New species of Amycolatopsis and Streptomyces.</title>
        <authorList>
            <person name="Duangmal K."/>
            <person name="Teo W.F.A."/>
            <person name="Lipun K."/>
        </authorList>
    </citation>
    <scope>NUCLEOTIDE SEQUENCE [LARGE SCALE GENOMIC DNA]</scope>
    <source>
        <strain evidence="13 14">TISTR 2346</strain>
    </source>
</reference>
<dbReference type="GO" id="GO:0016491">
    <property type="term" value="F:oxidoreductase activity"/>
    <property type="evidence" value="ECO:0007669"/>
    <property type="project" value="InterPro"/>
</dbReference>
<dbReference type="CDD" id="cd00833">
    <property type="entry name" value="PKS"/>
    <property type="match status" value="1"/>
</dbReference>
<dbReference type="CDD" id="cd08956">
    <property type="entry name" value="KR_3_FAS_SDR_x"/>
    <property type="match status" value="1"/>
</dbReference>
<evidence type="ECO:0000256" key="2">
    <source>
        <dbReference type="ARBA" id="ARBA00022450"/>
    </source>
</evidence>
<dbReference type="SMART" id="SM00823">
    <property type="entry name" value="PKS_PP"/>
    <property type="match status" value="1"/>
</dbReference>
<protein>
    <submittedName>
        <fullName evidence="13">Type I polyketide synthase</fullName>
    </submittedName>
</protein>
<dbReference type="Pfam" id="PF08659">
    <property type="entry name" value="KR"/>
    <property type="match status" value="1"/>
</dbReference>
<dbReference type="InterPro" id="IPR042104">
    <property type="entry name" value="PKS_dehydratase_sf"/>
</dbReference>
<dbReference type="Gene3D" id="3.10.129.110">
    <property type="entry name" value="Polyketide synthase dehydratase"/>
    <property type="match status" value="1"/>
</dbReference>
<dbReference type="SUPFAM" id="SSF53901">
    <property type="entry name" value="Thiolase-like"/>
    <property type="match status" value="1"/>
</dbReference>
<organism evidence="13 14">
    <name type="scientific">Streptomyces phyllanthi</name>
    <dbReference type="NCBI Taxonomy" id="1803180"/>
    <lineage>
        <taxon>Bacteria</taxon>
        <taxon>Bacillati</taxon>
        <taxon>Actinomycetota</taxon>
        <taxon>Actinomycetes</taxon>
        <taxon>Kitasatosporales</taxon>
        <taxon>Streptomycetaceae</taxon>
        <taxon>Streptomyces</taxon>
    </lineage>
</organism>
<feature type="domain" description="Carrier" evidence="10">
    <location>
        <begin position="2027"/>
        <end position="2102"/>
    </location>
</feature>
<dbReference type="PANTHER" id="PTHR43775:SF51">
    <property type="entry name" value="INACTIVE PHENOLPHTHIOCEROL SYNTHESIS POLYKETIDE SYNTHASE TYPE I PKS1-RELATED"/>
    <property type="match status" value="1"/>
</dbReference>
<dbReference type="Gene3D" id="3.40.50.11460">
    <property type="match status" value="1"/>
</dbReference>
<feature type="active site" description="Proton donor; for dehydratase activity" evidence="8">
    <location>
        <position position="1133"/>
    </location>
</feature>
<evidence type="ECO:0000259" key="12">
    <source>
        <dbReference type="PROSITE" id="PS52019"/>
    </source>
</evidence>
<dbReference type="Pfam" id="PF13602">
    <property type="entry name" value="ADH_zinc_N_2"/>
    <property type="match status" value="1"/>
</dbReference>
<feature type="region of interest" description="N-terminal hotdog fold" evidence="8">
    <location>
        <begin position="934"/>
        <end position="1054"/>
    </location>
</feature>
<dbReference type="EMBL" id="VJZE01000034">
    <property type="protein sequence ID" value="MPY39857.1"/>
    <property type="molecule type" value="Genomic_DNA"/>
</dbReference>
<dbReference type="InterPro" id="IPR001227">
    <property type="entry name" value="Ac_transferase_dom_sf"/>
</dbReference>
<dbReference type="PROSITE" id="PS50075">
    <property type="entry name" value="CARRIER"/>
    <property type="match status" value="1"/>
</dbReference>
<feature type="domain" description="PKS/mFAS DH" evidence="12">
    <location>
        <begin position="934"/>
        <end position="1210"/>
    </location>
</feature>
<dbReference type="SMART" id="SM00827">
    <property type="entry name" value="PKS_AT"/>
    <property type="match status" value="1"/>
</dbReference>
<dbReference type="Pfam" id="PF00698">
    <property type="entry name" value="Acyl_transf_1"/>
    <property type="match status" value="1"/>
</dbReference>
<dbReference type="Gene3D" id="3.30.70.3290">
    <property type="match status" value="1"/>
</dbReference>
<dbReference type="InterPro" id="IPR036736">
    <property type="entry name" value="ACP-like_sf"/>
</dbReference>
<keyword evidence="14" id="KW-1185">Reference proteome</keyword>
<dbReference type="GO" id="GO:0031177">
    <property type="term" value="F:phosphopantetheine binding"/>
    <property type="evidence" value="ECO:0007669"/>
    <property type="project" value="InterPro"/>
</dbReference>
<dbReference type="FunFam" id="3.40.366.10:FF:000002">
    <property type="entry name" value="Probable polyketide synthase 2"/>
    <property type="match status" value="1"/>
</dbReference>
<keyword evidence="7" id="KW-0012">Acyltransferase</keyword>
<evidence type="ECO:0000256" key="1">
    <source>
        <dbReference type="ARBA" id="ARBA00004792"/>
    </source>
</evidence>
<dbReference type="Pfam" id="PF21089">
    <property type="entry name" value="PKS_DH_N"/>
    <property type="match status" value="1"/>
</dbReference>
<evidence type="ECO:0000256" key="5">
    <source>
        <dbReference type="ARBA" id="ARBA00023194"/>
    </source>
</evidence>
<dbReference type="SUPFAM" id="SSF47336">
    <property type="entry name" value="ACP-like"/>
    <property type="match status" value="1"/>
</dbReference>
<evidence type="ECO:0000313" key="14">
    <source>
        <dbReference type="Proteomes" id="UP000326979"/>
    </source>
</evidence>
<dbReference type="CDD" id="cd05195">
    <property type="entry name" value="enoyl_red"/>
    <property type="match status" value="1"/>
</dbReference>
<dbReference type="InterPro" id="IPR016035">
    <property type="entry name" value="Acyl_Trfase/lysoPLipase"/>
</dbReference>
<dbReference type="Proteomes" id="UP000326979">
    <property type="component" value="Unassembled WGS sequence"/>
</dbReference>
<dbReference type="InterPro" id="IPR014043">
    <property type="entry name" value="Acyl_transferase_dom"/>
</dbReference>
<dbReference type="Pfam" id="PF00550">
    <property type="entry name" value="PP-binding"/>
    <property type="match status" value="1"/>
</dbReference>
<feature type="domain" description="Ketosynthase family 3 (KS3)" evidence="11">
    <location>
        <begin position="24"/>
        <end position="450"/>
    </location>
</feature>
<evidence type="ECO:0000259" key="10">
    <source>
        <dbReference type="PROSITE" id="PS50075"/>
    </source>
</evidence>
<feature type="active site" description="Proton acceptor; for dehydratase activity" evidence="8">
    <location>
        <position position="965"/>
    </location>
</feature>
<dbReference type="SUPFAM" id="SSF52151">
    <property type="entry name" value="FabD/lysophospholipase-like"/>
    <property type="match status" value="1"/>
</dbReference>
<dbReference type="SUPFAM" id="SSF55048">
    <property type="entry name" value="Probable ACP-binding domain of malonyl-CoA ACP transacylase"/>
    <property type="match status" value="1"/>
</dbReference>
<dbReference type="InterPro" id="IPR020806">
    <property type="entry name" value="PKS_PP-bd"/>
</dbReference>
<dbReference type="PANTHER" id="PTHR43775">
    <property type="entry name" value="FATTY ACID SYNTHASE"/>
    <property type="match status" value="1"/>
</dbReference>
<dbReference type="InterPro" id="IPR011032">
    <property type="entry name" value="GroES-like_sf"/>
</dbReference>
<keyword evidence="6" id="KW-0511">Multifunctional enzyme</keyword>
<dbReference type="InterPro" id="IPR049900">
    <property type="entry name" value="PKS_mFAS_DH"/>
</dbReference>
<dbReference type="Pfam" id="PF08240">
    <property type="entry name" value="ADH_N"/>
    <property type="match status" value="1"/>
</dbReference>
<gene>
    <name evidence="13" type="ORF">FNH04_07965</name>
</gene>
<dbReference type="Gene3D" id="3.40.50.720">
    <property type="entry name" value="NAD(P)-binding Rossmann-like Domain"/>
    <property type="match status" value="1"/>
</dbReference>
<dbReference type="InterPro" id="IPR014030">
    <property type="entry name" value="Ketoacyl_synth_N"/>
</dbReference>
<name>A0A5N8VX60_9ACTN</name>
<keyword evidence="5" id="KW-0045">Antibiotic biosynthesis</keyword>
<dbReference type="InterPro" id="IPR014031">
    <property type="entry name" value="Ketoacyl_synth_C"/>
</dbReference>
<evidence type="ECO:0000256" key="8">
    <source>
        <dbReference type="PROSITE-ProRule" id="PRU01363"/>
    </source>
</evidence>
<dbReference type="InterPro" id="IPR018201">
    <property type="entry name" value="Ketoacyl_synth_AS"/>
</dbReference>
<feature type="region of interest" description="Disordered" evidence="9">
    <location>
        <begin position="1992"/>
        <end position="2021"/>
    </location>
</feature>
<dbReference type="InterPro" id="IPR036291">
    <property type="entry name" value="NAD(P)-bd_dom_sf"/>
</dbReference>
<dbReference type="InterPro" id="IPR013154">
    <property type="entry name" value="ADH-like_N"/>
</dbReference>
<dbReference type="PROSITE" id="PS00606">
    <property type="entry name" value="KS3_1"/>
    <property type="match status" value="1"/>
</dbReference>
<dbReference type="OrthoDB" id="9778690at2"/>
<dbReference type="Gene3D" id="3.40.47.10">
    <property type="match status" value="1"/>
</dbReference>
<evidence type="ECO:0000259" key="11">
    <source>
        <dbReference type="PROSITE" id="PS52004"/>
    </source>
</evidence>
<dbReference type="InterPro" id="IPR020807">
    <property type="entry name" value="PKS_DH"/>
</dbReference>
<accession>A0A5N8VX60</accession>
<dbReference type="InterPro" id="IPR049552">
    <property type="entry name" value="PKS_DH_N"/>
</dbReference>
<dbReference type="SMART" id="SM00826">
    <property type="entry name" value="PKS_DH"/>
    <property type="match status" value="1"/>
</dbReference>
<evidence type="ECO:0000256" key="6">
    <source>
        <dbReference type="ARBA" id="ARBA00023268"/>
    </source>
</evidence>
<evidence type="ECO:0000256" key="7">
    <source>
        <dbReference type="ARBA" id="ARBA00023315"/>
    </source>
</evidence>
<dbReference type="InterPro" id="IPR006162">
    <property type="entry name" value="Ppantetheine_attach_site"/>
</dbReference>
<dbReference type="Gene3D" id="3.90.180.10">
    <property type="entry name" value="Medium-chain alcohol dehydrogenases, catalytic domain"/>
    <property type="match status" value="1"/>
</dbReference>
<dbReference type="SUPFAM" id="SSF50129">
    <property type="entry name" value="GroES-like"/>
    <property type="match status" value="1"/>
</dbReference>
<evidence type="ECO:0000256" key="4">
    <source>
        <dbReference type="ARBA" id="ARBA00022679"/>
    </source>
</evidence>
<dbReference type="Pfam" id="PF14765">
    <property type="entry name" value="PS-DH"/>
    <property type="match status" value="1"/>
</dbReference>
<evidence type="ECO:0000256" key="9">
    <source>
        <dbReference type="SAM" id="MobiDB-lite"/>
    </source>
</evidence>
<dbReference type="SUPFAM" id="SSF51735">
    <property type="entry name" value="NAD(P)-binding Rossmann-fold domains"/>
    <property type="match status" value="3"/>
</dbReference>
<dbReference type="InterPro" id="IPR032821">
    <property type="entry name" value="PKS_assoc"/>
</dbReference>
<dbReference type="PROSITE" id="PS52004">
    <property type="entry name" value="KS3_2"/>
    <property type="match status" value="1"/>
</dbReference>
<dbReference type="InterPro" id="IPR016039">
    <property type="entry name" value="Thiolase-like"/>
</dbReference>
<dbReference type="Pfam" id="PF16197">
    <property type="entry name" value="KAsynt_C_assoc"/>
    <property type="match status" value="1"/>
</dbReference>
<dbReference type="GO" id="GO:0006633">
    <property type="term" value="P:fatty acid biosynthetic process"/>
    <property type="evidence" value="ECO:0007669"/>
    <property type="project" value="InterPro"/>
</dbReference>
<dbReference type="PROSITE" id="PS00012">
    <property type="entry name" value="PHOSPHOPANTETHEINE"/>
    <property type="match status" value="1"/>
</dbReference>
<dbReference type="InterPro" id="IPR057326">
    <property type="entry name" value="KR_dom"/>
</dbReference>
<dbReference type="Gene3D" id="1.10.1200.10">
    <property type="entry name" value="ACP-like"/>
    <property type="match status" value="1"/>
</dbReference>
<feature type="region of interest" description="Disordered" evidence="9">
    <location>
        <begin position="451"/>
        <end position="481"/>
    </location>
</feature>
<evidence type="ECO:0000256" key="3">
    <source>
        <dbReference type="ARBA" id="ARBA00022553"/>
    </source>
</evidence>
<sequence>MRRTVSGTGRSADTSIAPGAGAPGAPIAVVGLDCRFAGTATSPDGLWKMLVAGEYAAADLPLDRGWVMDGLYNPDPDVEGTTYVRKAGFLDDVAGFDAEFFGIGPREASAMDPQQRLLLESTWHALERARISPDSLRGSGTGVYVGLNDSAYGQLAQDGLSGLESYLLTGTHASVAAGRVSYLLGLHGPALTVDTACSSSLVALHLATQALRRGECETALVASASVISSTRTLLWFSRLKAFAADGRSKAFAEEADGFAPAEGVAALVLMPLERAQEQGRPVLAVIRGSALNEDGASARLTTPNGAAQQAVIAAALRDAGLRPHDVGVIEAHGPGTPAGDPVEAASLLEAYARHRTPGDPLWIGSVKTNIGHTLATSGLAGVVKMVLALQHEYLPATLHAENPSPAIDWSSGTMRLLQQPRPWPPGPRPRRAGLLSYGISGTNAHVVLEEAPVQRDGADGAKAPEGDGGPRGDGDPRGDGGPCVWVLSGATEAALRVQAGNMARHVRGLSVVDPADVGWSLAVTRSHLSQRGAVVGHKVDDLLAGLEALAQGEPSETVARGRALPGSAPVFVFPGQGAQWTGMGAALMDASPFFAAAVRRCSRALQPWLDFDVVDAVRGQLDEGAMERSDVVQPTLFTMYVALAELWCAHGVRPAAVIGHSQGEIAAAHIAGALSLEEAARIVALRSRALRNVTGSGAMASLAAPAEAVEQMLAAWDGRVEVAVVNSPAATVVAGEATAIAELAVHCEQHGVPVQRLPVDYASHSHQMDSVREEILAALADVSPAPGHTEVISSTIGGPIESAAMDTEYWYRNLRDPVHFDAAVRHAFSQGHRQFIEVSPHPVLTAAIGDLLAEDGIQGSATPTLRRGRGDLTAFTTSLAQAVAHGATADWGVLYPEAQEIDLPVYPFQHQRHWLPTTADRAALPAAGLDPVGHPWLVAAMDLPDGGSVCTGRLSRTAQPWLSGHQVHGAALLPATGMLELLLQGADHVRCARLDDVVLHAPLVLPSQGAVEVQVHCAAASPNGHHTLSLHSRTRLGTWTRHATATAVPVADDDTAQGPTPYETVCPAPADAEAVPLEDFYTALEARGYQYGSDFRNLRSLWRGGGVAHADVALDAVHHAAARHFHVHPALLDAALHPLVTEVVVEDGLTSLPYAIGSVQVMTRGVSSARSTVSLSADGSVHVRLTDAAGQVVARIQDLHTRPVATRALRAALNAADPAVFQPVWQPVSLPSAVADVSKWAAITHASDLPAHTRHTDVAALTTALDSGLRPPEAVLLDCRTGTSSPARHTVDSADSADAVDVHARLSELLHSVQHHLTAPCLQQTRLVVLVQGACSTSLAAPAPDPVAAACAGLIRTALNEHPGRLQLIDLDAGAPPPGLLAAGITSGRPVLALRADTALVPRLAVPEDDADLVRLPHDGQPWRLVPGNGTLEEVAAQGAPDLLEPLEPRQVRIRVRACGVNFRDVAVALGMVDARGLGCEVMGEVIDTGTHVRTLRVGDRVAAALFTGSREGGFAPLAVVDERTALRVPETWSDQQAAGALGVFTTAFLCLADVAKVSAGDRVLIHAAAGGVGMAAVQLAGRLGAEVYATASVAKRPLVAAQGIPESRIADSRSLSFESRLRAATGDLGFDVVLGSLSGEFVDASLRLLRPGGRYIEMGKTDPRDPDDIAGRYPGVAYHLVDVSTRPVDELESVLGRLAPLFADGTLTPVPTHVCNLRHARAALRRLGQGHTTGKLVLSHGIDRLDPDRTVLITGGTGTLGAHLARHLVTRHGVRHLLLTSRRGGNAPGAQDLAAELAAHGAVVTLTACDAADRGALAQVLASVPDSHPLGVVIHAAGVLDDGLITDLTPDRLRTVLRTKATAALNLHDLTRQFPLQAFVLYSSMAGLLGYPGQANYAAANAFLDALAHVRRSQGLPATSLNWGLWEEASGMTAHLTRADLTRTARYGLHSLPTAQALAAFDLALELDEPMLAVTPLPPTGDQPLPDLFAGLPHTRRHRPDRAPTSADSAPEPPGLDRLPPAERLRRLLALVREHAAAVLGHSAPDAIDAECPFRDVGFDSLASVELRTRLSTATGTRLGATAVYQHPTPLALARHVNDLIGAAQDG</sequence>
<keyword evidence="3" id="KW-0597">Phosphoprotein</keyword>